<name>A0A1V9YFU0_ACHHY</name>
<gene>
    <name evidence="1" type="ORF">ACHHYP_13238</name>
</gene>
<dbReference type="AlphaFoldDB" id="A0A1V9YFU0"/>
<proteinExistence type="predicted"/>
<sequence length="280" mass="30260">MAVASTSAPSPSTFRVRIVGHESNIDPLTKSPIILYRTMVNYNGQTFERALRYSRFYTFHLNMKPADQKAIRLAEYMAAVTALPLTLHMEAALLRLLEIRRNQTHAGSLAPLSDSASTRSGHEPVLRIFTKSRDDHGSFCSSSRSSYVWQSSASEVGSIAPPTEANFRPSHVENVGAPPPVIVAKVSSLAPSSAATSFDDIGDDDDISLFEEALTEPVAVPTASEIAQAAVAQRKKVQALLQPAEPTTPTATSVDPTMLQDAIRQHKCVIDAMLQPACDS</sequence>
<keyword evidence="2" id="KW-1185">Reference proteome</keyword>
<organism evidence="1 2">
    <name type="scientific">Achlya hypogyna</name>
    <name type="common">Oomycete</name>
    <name type="synonym">Protoachlya hypogyna</name>
    <dbReference type="NCBI Taxonomy" id="1202772"/>
    <lineage>
        <taxon>Eukaryota</taxon>
        <taxon>Sar</taxon>
        <taxon>Stramenopiles</taxon>
        <taxon>Oomycota</taxon>
        <taxon>Saprolegniomycetes</taxon>
        <taxon>Saprolegniales</taxon>
        <taxon>Achlyaceae</taxon>
        <taxon>Achlya</taxon>
    </lineage>
</organism>
<protein>
    <recommendedName>
        <fullName evidence="3">PX domain-containing protein</fullName>
    </recommendedName>
</protein>
<evidence type="ECO:0008006" key="3">
    <source>
        <dbReference type="Google" id="ProtNLM"/>
    </source>
</evidence>
<evidence type="ECO:0000313" key="2">
    <source>
        <dbReference type="Proteomes" id="UP000243579"/>
    </source>
</evidence>
<evidence type="ECO:0000313" key="1">
    <source>
        <dbReference type="EMBL" id="OQR84561.1"/>
    </source>
</evidence>
<comment type="caution">
    <text evidence="1">The sequence shown here is derived from an EMBL/GenBank/DDBJ whole genome shotgun (WGS) entry which is preliminary data.</text>
</comment>
<dbReference type="OrthoDB" id="167675at2759"/>
<accession>A0A1V9YFU0</accession>
<dbReference type="EMBL" id="JNBR01001849">
    <property type="protein sequence ID" value="OQR84561.1"/>
    <property type="molecule type" value="Genomic_DNA"/>
</dbReference>
<dbReference type="Proteomes" id="UP000243579">
    <property type="component" value="Unassembled WGS sequence"/>
</dbReference>
<reference evidence="1 2" key="1">
    <citation type="journal article" date="2014" name="Genome Biol. Evol.">
        <title>The secreted proteins of Achlya hypogyna and Thraustotheca clavata identify the ancestral oomycete secretome and reveal gene acquisitions by horizontal gene transfer.</title>
        <authorList>
            <person name="Misner I."/>
            <person name="Blouin N."/>
            <person name="Leonard G."/>
            <person name="Richards T.A."/>
            <person name="Lane C.E."/>
        </authorList>
    </citation>
    <scope>NUCLEOTIDE SEQUENCE [LARGE SCALE GENOMIC DNA]</scope>
    <source>
        <strain evidence="1 2">ATCC 48635</strain>
    </source>
</reference>